<evidence type="ECO:0000313" key="5">
    <source>
        <dbReference type="EMBL" id="HIU55671.1"/>
    </source>
</evidence>
<accession>A0A9D1SD19</accession>
<feature type="signal peptide" evidence="3">
    <location>
        <begin position="1"/>
        <end position="23"/>
    </location>
</feature>
<evidence type="ECO:0000256" key="2">
    <source>
        <dbReference type="ARBA" id="ARBA00023295"/>
    </source>
</evidence>
<dbReference type="AlphaFoldDB" id="A0A9D1SD19"/>
<dbReference type="SUPFAM" id="SSF51445">
    <property type="entry name" value="(Trans)glycosidases"/>
    <property type="match status" value="1"/>
</dbReference>
<organism evidence="5 6">
    <name type="scientific">Candidatus Gallibacteroides avistercoris</name>
    <dbReference type="NCBI Taxonomy" id="2840833"/>
    <lineage>
        <taxon>Bacteria</taxon>
        <taxon>Pseudomonadati</taxon>
        <taxon>Bacteroidota</taxon>
        <taxon>Bacteroidia</taxon>
        <taxon>Bacteroidales</taxon>
        <taxon>Bacteroidaceae</taxon>
        <taxon>Bacteroidaceae incertae sedis</taxon>
        <taxon>Candidatus Gallibacteroides</taxon>
    </lineage>
</organism>
<evidence type="ECO:0000259" key="4">
    <source>
        <dbReference type="Pfam" id="PF02449"/>
    </source>
</evidence>
<gene>
    <name evidence="5" type="ORF">IAB03_07705</name>
</gene>
<dbReference type="GO" id="GO:0005975">
    <property type="term" value="P:carbohydrate metabolic process"/>
    <property type="evidence" value="ECO:0007669"/>
    <property type="project" value="InterPro"/>
</dbReference>
<dbReference type="Proteomes" id="UP000824112">
    <property type="component" value="Unassembled WGS sequence"/>
</dbReference>
<dbReference type="EMBL" id="DVNA01000172">
    <property type="protein sequence ID" value="HIU55671.1"/>
    <property type="molecule type" value="Genomic_DNA"/>
</dbReference>
<feature type="domain" description="Glycoside hydrolase family 42 N-terminal" evidence="4">
    <location>
        <begin position="100"/>
        <end position="277"/>
    </location>
</feature>
<evidence type="ECO:0000256" key="1">
    <source>
        <dbReference type="ARBA" id="ARBA00022801"/>
    </source>
</evidence>
<dbReference type="InterPro" id="IPR017853">
    <property type="entry name" value="GH"/>
</dbReference>
<sequence>MKKKRIFVIVFFCILCTESFLFAQTWYPFQGPSLDSASILNAASCLDAPAGKHGWLLMEGNDYCFADGTPVKFWGVNICNMGAFPQKELADRWSTYLARQGVNAVRFHKFTWDGTAPLPGSTVIEARLFDRLDYFHHKLKEQGTYAGWSHIYGHRVRPADSTRILAYDEIVRAGSNHLKGSTLGLVHFAEDLQQLSIELTVNMLNHHNPYTGMRYADDPALSFIELQNEDNAFFPTTLQWMEACPTYKALICQKFSRWLKQKYGTQEALEKSWGKAFHVFKECYPDESLANENIHPMPHQWYFSHDAFEKMPQYRKRLYDSARFIYECQQAYYNKMVAAIRATGYKGAIVGSCWQAGDHIGHYYNLYADYKVGVIDRHNYFGGGGGHILKEGEFNNASMLSQPGSGLLGTGMQQVEGRPFVLSEWMSLIPNEWTAESAPIVALYGLGLQGWDASFAFASNHPAITSTVEVPGGNIYNADSPLQMALYPALSRMIQHGDIRTGADIGVCRLHVPSFMEGKLGFRSRIEQQGDQKQFEGIIPPEAMAMGRVSNRFVEEYQETPPQQDYLAYYDKRQQEYRSTTGQFVWNVKERGYFTMQTPCSRAAVGFNAGKELALGNIRYRLDQQNPFAVMLLTSLEKGVSLDETSRAFVTLVSRARNTGMSYDDQSSRLINKGKAPLLMESVSARLRLPRPVRIHLLDHRGMRTGKEIKPVKGNIFYLDGSNGTIYYEIEYL</sequence>
<dbReference type="GO" id="GO:0009341">
    <property type="term" value="C:beta-galactosidase complex"/>
    <property type="evidence" value="ECO:0007669"/>
    <property type="project" value="InterPro"/>
</dbReference>
<comment type="caution">
    <text evidence="5">The sequence shown here is derived from an EMBL/GenBank/DDBJ whole genome shotgun (WGS) entry which is preliminary data.</text>
</comment>
<reference evidence="5" key="1">
    <citation type="submission" date="2020-10" db="EMBL/GenBank/DDBJ databases">
        <authorList>
            <person name="Gilroy R."/>
        </authorList>
    </citation>
    <scope>NUCLEOTIDE SEQUENCE</scope>
    <source>
        <strain evidence="5">CHK158-818</strain>
    </source>
</reference>
<dbReference type="GO" id="GO:0004565">
    <property type="term" value="F:beta-galactosidase activity"/>
    <property type="evidence" value="ECO:0007669"/>
    <property type="project" value="InterPro"/>
</dbReference>
<evidence type="ECO:0000313" key="6">
    <source>
        <dbReference type="Proteomes" id="UP000824112"/>
    </source>
</evidence>
<dbReference type="Gene3D" id="3.20.20.80">
    <property type="entry name" value="Glycosidases"/>
    <property type="match status" value="1"/>
</dbReference>
<dbReference type="InterPro" id="IPR013529">
    <property type="entry name" value="Glyco_hydro_42_N"/>
</dbReference>
<keyword evidence="3" id="KW-0732">Signal</keyword>
<dbReference type="Pfam" id="PF02449">
    <property type="entry name" value="Glyco_hydro_42"/>
    <property type="match status" value="1"/>
</dbReference>
<reference evidence="5" key="2">
    <citation type="journal article" date="2021" name="PeerJ">
        <title>Extensive microbial diversity within the chicken gut microbiome revealed by metagenomics and culture.</title>
        <authorList>
            <person name="Gilroy R."/>
            <person name="Ravi A."/>
            <person name="Getino M."/>
            <person name="Pursley I."/>
            <person name="Horton D.L."/>
            <person name="Alikhan N.F."/>
            <person name="Baker D."/>
            <person name="Gharbi K."/>
            <person name="Hall N."/>
            <person name="Watson M."/>
            <person name="Adriaenssens E.M."/>
            <person name="Foster-Nyarko E."/>
            <person name="Jarju S."/>
            <person name="Secka A."/>
            <person name="Antonio M."/>
            <person name="Oren A."/>
            <person name="Chaudhuri R.R."/>
            <person name="La Ragione R."/>
            <person name="Hildebrand F."/>
            <person name="Pallen M.J."/>
        </authorList>
    </citation>
    <scope>NUCLEOTIDE SEQUENCE</scope>
    <source>
        <strain evidence="5">CHK158-818</strain>
    </source>
</reference>
<feature type="chain" id="PRO_5039248629" evidence="3">
    <location>
        <begin position="24"/>
        <end position="733"/>
    </location>
</feature>
<protein>
    <submittedName>
        <fullName evidence="5">Beta-galactosidase</fullName>
    </submittedName>
</protein>
<proteinExistence type="predicted"/>
<keyword evidence="2" id="KW-0326">Glycosidase</keyword>
<keyword evidence="1" id="KW-0378">Hydrolase</keyword>
<name>A0A9D1SD19_9BACT</name>
<evidence type="ECO:0000256" key="3">
    <source>
        <dbReference type="SAM" id="SignalP"/>
    </source>
</evidence>